<evidence type="ECO:0000256" key="4">
    <source>
        <dbReference type="ARBA" id="ARBA00022989"/>
    </source>
</evidence>
<dbReference type="PANTHER" id="PTHR30520">
    <property type="entry name" value="FORMATE TRANSPORTER-RELATED"/>
    <property type="match status" value="1"/>
</dbReference>
<comment type="similarity">
    <text evidence="6">Belongs to the FNT transporter (TC 1.A.16) family.</text>
</comment>
<dbReference type="Gene3D" id="1.20.1080.10">
    <property type="entry name" value="Glycerol uptake facilitator protein"/>
    <property type="match status" value="1"/>
</dbReference>
<sequence length="277" mass="30178">MAFHKPDKMLNIALESGVSKTKLSLSSILMLGFLGGAFIALGFLLDVRVIGNLPAEWGSLSNLLGGAVFPVGLMLVVLGGAELITGNMMSVSIALYARKVSLRHLLHNWFWVTLANFLGAVFIAYFFGHIVGLTETGPFLDKTVAIAQAKIDDSFFKTLISAVGCNWLVCLAIWLSYGAADVTGKILGIWFPIMAFVAIGFQHVVANMFIIPAAIFAGHFTWIDFIANIIPTFIGNMIGGAVFVGLIYFSSYQQKQKEQLKKLLKRFYQSSLIKAVS</sequence>
<evidence type="ECO:0000313" key="8">
    <source>
        <dbReference type="EMBL" id="AEN89623.1"/>
    </source>
</evidence>
<dbReference type="EMBL" id="CP003017">
    <property type="protein sequence ID" value="AEN89623.1"/>
    <property type="molecule type" value="Genomic_DNA"/>
</dbReference>
<accession>A0A8D3WZP7</accession>
<feature type="transmembrane region" description="Helical" evidence="7">
    <location>
        <begin position="28"/>
        <end position="51"/>
    </location>
</feature>
<proteinExistence type="inferred from homology"/>
<dbReference type="GO" id="GO:0015499">
    <property type="term" value="F:formate transmembrane transporter activity"/>
    <property type="evidence" value="ECO:0007669"/>
    <property type="project" value="TreeGrafter"/>
</dbReference>
<dbReference type="GO" id="GO:0005886">
    <property type="term" value="C:plasma membrane"/>
    <property type="evidence" value="ECO:0007669"/>
    <property type="project" value="TreeGrafter"/>
</dbReference>
<dbReference type="PROSITE" id="PS01006">
    <property type="entry name" value="FORMATE_NITRITE_TP_2"/>
    <property type="match status" value="1"/>
</dbReference>
<name>A0A8D3WZP7_PRIMW</name>
<comment type="subcellular location">
    <subcellularLocation>
        <location evidence="1">Membrane</location>
        <topology evidence="1">Multi-pass membrane protein</topology>
    </subcellularLocation>
</comment>
<dbReference type="PANTHER" id="PTHR30520:SF6">
    <property type="entry name" value="FORMATE_NITRATE FAMILY TRANSPORTER (EUROFUNG)"/>
    <property type="match status" value="1"/>
</dbReference>
<dbReference type="Pfam" id="PF01226">
    <property type="entry name" value="Form_Nir_trans"/>
    <property type="match status" value="1"/>
</dbReference>
<evidence type="ECO:0000256" key="1">
    <source>
        <dbReference type="ARBA" id="ARBA00004141"/>
    </source>
</evidence>
<evidence type="ECO:0000313" key="9">
    <source>
        <dbReference type="Proteomes" id="UP000001283"/>
    </source>
</evidence>
<dbReference type="Proteomes" id="UP000001283">
    <property type="component" value="Chromosome"/>
</dbReference>
<keyword evidence="2" id="KW-0813">Transport</keyword>
<evidence type="ECO:0000256" key="2">
    <source>
        <dbReference type="ARBA" id="ARBA00022448"/>
    </source>
</evidence>
<dbReference type="InterPro" id="IPR023271">
    <property type="entry name" value="Aquaporin-like"/>
</dbReference>
<feature type="transmembrane region" description="Helical" evidence="7">
    <location>
        <begin position="189"/>
        <end position="217"/>
    </location>
</feature>
<keyword evidence="5 7" id="KW-0472">Membrane</keyword>
<feature type="transmembrane region" description="Helical" evidence="7">
    <location>
        <begin position="109"/>
        <end position="134"/>
    </location>
</feature>
<feature type="transmembrane region" description="Helical" evidence="7">
    <location>
        <begin position="229"/>
        <end position="249"/>
    </location>
</feature>
<dbReference type="InterPro" id="IPR024002">
    <property type="entry name" value="For/NO2_transpt_CS"/>
</dbReference>
<dbReference type="KEGG" id="bmh:BMWSH_2741"/>
<keyword evidence="3 7" id="KW-0812">Transmembrane</keyword>
<protein>
    <submittedName>
        <fullName evidence="8">Formate/nitrite transporter</fullName>
    </submittedName>
</protein>
<dbReference type="AlphaFoldDB" id="A0A8D3WZP7"/>
<evidence type="ECO:0000256" key="3">
    <source>
        <dbReference type="ARBA" id="ARBA00022692"/>
    </source>
</evidence>
<dbReference type="NCBIfam" id="TIGR00790">
    <property type="entry name" value="fnt"/>
    <property type="match status" value="1"/>
</dbReference>
<evidence type="ECO:0000256" key="6">
    <source>
        <dbReference type="ARBA" id="ARBA00049660"/>
    </source>
</evidence>
<keyword evidence="4 7" id="KW-1133">Transmembrane helix</keyword>
<gene>
    <name evidence="8" type="primary">yrhG</name>
    <name evidence="8" type="ORF">BMWSH_2741</name>
</gene>
<feature type="transmembrane region" description="Helical" evidence="7">
    <location>
        <begin position="71"/>
        <end position="97"/>
    </location>
</feature>
<dbReference type="PROSITE" id="PS01005">
    <property type="entry name" value="FORMATE_NITRITE_TP_1"/>
    <property type="match status" value="1"/>
</dbReference>
<dbReference type="InterPro" id="IPR000292">
    <property type="entry name" value="For/NO2_transpt"/>
</dbReference>
<dbReference type="FunFam" id="1.20.1080.10:FF:000011">
    <property type="entry name" value="Formate family transporter"/>
    <property type="match status" value="1"/>
</dbReference>
<dbReference type="RefSeq" id="WP_014459968.1">
    <property type="nucleotide sequence ID" value="NC_017138.1"/>
</dbReference>
<feature type="transmembrane region" description="Helical" evidence="7">
    <location>
        <begin position="154"/>
        <end position="177"/>
    </location>
</feature>
<organism evidence="8 9">
    <name type="scientific">Priestia megaterium (strain WSH-002)</name>
    <name type="common">Bacillus megaterium</name>
    <dbReference type="NCBI Taxonomy" id="1006007"/>
    <lineage>
        <taxon>Bacteria</taxon>
        <taxon>Bacillati</taxon>
        <taxon>Bacillota</taxon>
        <taxon>Bacilli</taxon>
        <taxon>Bacillales</taxon>
        <taxon>Bacillaceae</taxon>
        <taxon>Priestia</taxon>
    </lineage>
</organism>
<reference evidence="8 9" key="1">
    <citation type="journal article" date="2011" name="J. Bacteriol.">
        <title>Complete genome sequence of the industrial strain Bacillus megaterium WSH-002.</title>
        <authorList>
            <person name="Liu L."/>
            <person name="Li Y."/>
            <person name="Zhang J."/>
            <person name="Zou W."/>
            <person name="Zhou Z."/>
            <person name="Liu J."/>
            <person name="Li X."/>
            <person name="Wang L."/>
            <person name="Chen J."/>
        </authorList>
    </citation>
    <scope>NUCLEOTIDE SEQUENCE [LARGE SCALE GENOMIC DNA]</scope>
    <source>
        <strain evidence="8 9">WSH-002</strain>
    </source>
</reference>
<evidence type="ECO:0000256" key="7">
    <source>
        <dbReference type="SAM" id="Phobius"/>
    </source>
</evidence>
<evidence type="ECO:0000256" key="5">
    <source>
        <dbReference type="ARBA" id="ARBA00023136"/>
    </source>
</evidence>